<feature type="region of interest" description="Disordered" evidence="12">
    <location>
        <begin position="694"/>
        <end position="716"/>
    </location>
</feature>
<dbReference type="InterPro" id="IPR057634">
    <property type="entry name" value="PAH_ZNF598/HEL2"/>
</dbReference>
<comment type="subcellular location">
    <subcellularLocation>
        <location evidence="2">Cytoplasm</location>
    </subcellularLocation>
</comment>
<keyword evidence="7" id="KW-0808">Transferase</keyword>
<dbReference type="PANTHER" id="PTHR22938">
    <property type="entry name" value="ZINC FINGER PROTEIN 598"/>
    <property type="match status" value="1"/>
</dbReference>
<evidence type="ECO:0000256" key="9">
    <source>
        <dbReference type="ARBA" id="ARBA00022771"/>
    </source>
</evidence>
<reference evidence="13" key="1">
    <citation type="submission" date="2016-04" db="EMBL/GenBank/DDBJ databases">
        <authorList>
            <person name="Nguyen H.D."/>
            <person name="Samba Siva P."/>
            <person name="Cullis J."/>
            <person name="Levesque C.A."/>
            <person name="Hambleton S."/>
        </authorList>
    </citation>
    <scope>NUCLEOTIDE SEQUENCE</scope>
    <source>
        <strain evidence="13">DAOMC 236416</strain>
    </source>
</reference>
<dbReference type="GO" id="GO:0016567">
    <property type="term" value="P:protein ubiquitination"/>
    <property type="evidence" value="ECO:0007669"/>
    <property type="project" value="TreeGrafter"/>
</dbReference>
<evidence type="ECO:0000313" key="14">
    <source>
        <dbReference type="Proteomes" id="UP000077521"/>
    </source>
</evidence>
<keyword evidence="14" id="KW-1185">Reference proteome</keyword>
<keyword evidence="10" id="KW-0862">Zinc</keyword>
<dbReference type="SUPFAM" id="SSF57850">
    <property type="entry name" value="RING/U-box"/>
    <property type="match status" value="1"/>
</dbReference>
<feature type="compositionally biased region" description="Gly residues" evidence="12">
    <location>
        <begin position="414"/>
        <end position="426"/>
    </location>
</feature>
<dbReference type="AlphaFoldDB" id="A0A177TWJ6"/>
<feature type="region of interest" description="Disordered" evidence="12">
    <location>
        <begin position="766"/>
        <end position="843"/>
    </location>
</feature>
<evidence type="ECO:0000256" key="11">
    <source>
        <dbReference type="ARBA" id="ARBA00035113"/>
    </source>
</evidence>
<comment type="catalytic activity">
    <reaction evidence="1">
        <text>S-ubiquitinyl-[E2 ubiquitin-conjugating enzyme]-L-cysteine + [acceptor protein]-L-lysine = [E2 ubiquitin-conjugating enzyme]-L-cysteine + N(6)-ubiquitinyl-[acceptor protein]-L-lysine.</text>
        <dbReference type="EC" id="2.3.2.27"/>
    </reaction>
</comment>
<dbReference type="EMBL" id="LWDF02000463">
    <property type="protein sequence ID" value="KAE8246679.1"/>
    <property type="molecule type" value="Genomic_DNA"/>
</dbReference>
<dbReference type="Proteomes" id="UP000077521">
    <property type="component" value="Unassembled WGS sequence"/>
</dbReference>
<dbReference type="InterPro" id="IPR044288">
    <property type="entry name" value="ZNF598/HEL2"/>
</dbReference>
<evidence type="ECO:0000256" key="3">
    <source>
        <dbReference type="ARBA" id="ARBA00004906"/>
    </source>
</evidence>
<dbReference type="PANTHER" id="PTHR22938:SF0">
    <property type="entry name" value="E3 UBIQUITIN-PROTEIN LIGASE ZNF598"/>
    <property type="match status" value="1"/>
</dbReference>
<name>A0A177TWJ6_9BASI</name>
<feature type="compositionally biased region" description="Low complexity" evidence="12">
    <location>
        <begin position="777"/>
        <end position="789"/>
    </location>
</feature>
<feature type="compositionally biased region" description="Gly residues" evidence="12">
    <location>
        <begin position="790"/>
        <end position="823"/>
    </location>
</feature>
<feature type="region of interest" description="Disordered" evidence="12">
    <location>
        <begin position="1"/>
        <end position="111"/>
    </location>
</feature>
<dbReference type="InterPro" id="IPR056437">
    <property type="entry name" value="Znf-C2H2_ZNF598/HEL2"/>
</dbReference>
<dbReference type="PROSITE" id="PS50089">
    <property type="entry name" value="ZF_RING_2"/>
    <property type="match status" value="1"/>
</dbReference>
<comment type="caution">
    <text evidence="13">The sequence shown here is derived from an EMBL/GenBank/DDBJ whole genome shotgun (WGS) entry which is preliminary data.</text>
</comment>
<dbReference type="OrthoDB" id="3838338at2759"/>
<keyword evidence="9" id="KW-0863">Zinc-finger</keyword>
<dbReference type="SMART" id="SM00355">
    <property type="entry name" value="ZnF_C2H2"/>
    <property type="match status" value="4"/>
</dbReference>
<keyword evidence="8" id="KW-0479">Metal-binding</keyword>
<evidence type="ECO:0000256" key="6">
    <source>
        <dbReference type="ARBA" id="ARBA00022553"/>
    </source>
</evidence>
<dbReference type="GO" id="GO:0005737">
    <property type="term" value="C:cytoplasm"/>
    <property type="evidence" value="ECO:0007669"/>
    <property type="project" value="UniProtKB-SubCell"/>
</dbReference>
<organism evidence="13 14">
    <name type="scientific">Tilletia indica</name>
    <dbReference type="NCBI Taxonomy" id="43049"/>
    <lineage>
        <taxon>Eukaryota</taxon>
        <taxon>Fungi</taxon>
        <taxon>Dikarya</taxon>
        <taxon>Basidiomycota</taxon>
        <taxon>Ustilaginomycotina</taxon>
        <taxon>Exobasidiomycetes</taxon>
        <taxon>Tilletiales</taxon>
        <taxon>Tilletiaceae</taxon>
        <taxon>Tilletia</taxon>
    </lineage>
</organism>
<evidence type="ECO:0000256" key="10">
    <source>
        <dbReference type="ARBA" id="ARBA00022833"/>
    </source>
</evidence>
<dbReference type="Pfam" id="PF23230">
    <property type="entry name" value="zf-C2H2_13"/>
    <property type="match status" value="1"/>
</dbReference>
<feature type="compositionally biased region" description="Gly residues" evidence="12">
    <location>
        <begin position="52"/>
        <end position="71"/>
    </location>
</feature>
<dbReference type="InterPro" id="IPR013083">
    <property type="entry name" value="Znf_RING/FYVE/PHD"/>
</dbReference>
<reference evidence="13" key="2">
    <citation type="journal article" date="2019" name="IMA Fungus">
        <title>Genome sequencing and comparison of five Tilletia species to identify candidate genes for the detection of regulated species infecting wheat.</title>
        <authorList>
            <person name="Nguyen H.D.T."/>
            <person name="Sultana T."/>
            <person name="Kesanakurti P."/>
            <person name="Hambleton S."/>
        </authorList>
    </citation>
    <scope>NUCLEOTIDE SEQUENCE</scope>
    <source>
        <strain evidence="13">DAOMC 236416</strain>
    </source>
</reference>
<evidence type="ECO:0000256" key="5">
    <source>
        <dbReference type="ARBA" id="ARBA00022490"/>
    </source>
</evidence>
<feature type="compositionally biased region" description="Low complexity" evidence="12">
    <location>
        <begin position="831"/>
        <end position="843"/>
    </location>
</feature>
<evidence type="ECO:0000256" key="12">
    <source>
        <dbReference type="SAM" id="MobiDB-lite"/>
    </source>
</evidence>
<dbReference type="CDD" id="cd16615">
    <property type="entry name" value="RING-HC_ZNF598"/>
    <property type="match status" value="1"/>
</dbReference>
<feature type="compositionally biased region" description="Low complexity" evidence="12">
    <location>
        <begin position="27"/>
        <end position="51"/>
    </location>
</feature>
<dbReference type="GO" id="GO:0072344">
    <property type="term" value="P:rescue of stalled ribosome"/>
    <property type="evidence" value="ECO:0007669"/>
    <property type="project" value="InterPro"/>
</dbReference>
<gene>
    <name evidence="13" type="ORF">A4X13_0g5676</name>
</gene>
<evidence type="ECO:0000256" key="1">
    <source>
        <dbReference type="ARBA" id="ARBA00000900"/>
    </source>
</evidence>
<feature type="compositionally biased region" description="Low complexity" evidence="12">
    <location>
        <begin position="398"/>
        <end position="410"/>
    </location>
</feature>
<feature type="region of interest" description="Disordered" evidence="12">
    <location>
        <begin position="726"/>
        <end position="745"/>
    </location>
</feature>
<evidence type="ECO:0000256" key="2">
    <source>
        <dbReference type="ARBA" id="ARBA00004496"/>
    </source>
</evidence>
<feature type="region of interest" description="Disordered" evidence="12">
    <location>
        <begin position="396"/>
        <end position="462"/>
    </location>
</feature>
<dbReference type="PROSITE" id="PS00028">
    <property type="entry name" value="ZINC_FINGER_C2H2_1"/>
    <property type="match status" value="1"/>
</dbReference>
<feature type="compositionally biased region" description="Gly residues" evidence="12">
    <location>
        <begin position="8"/>
        <end position="26"/>
    </location>
</feature>
<dbReference type="GO" id="GO:0043022">
    <property type="term" value="F:ribosome binding"/>
    <property type="evidence" value="ECO:0007669"/>
    <property type="project" value="TreeGrafter"/>
</dbReference>
<dbReference type="InterPro" id="IPR041888">
    <property type="entry name" value="RING-HC_ZNF598/HEL2"/>
</dbReference>
<evidence type="ECO:0000256" key="8">
    <source>
        <dbReference type="ARBA" id="ARBA00022723"/>
    </source>
</evidence>
<feature type="compositionally biased region" description="Low complexity" evidence="12">
    <location>
        <begin position="612"/>
        <end position="623"/>
    </location>
</feature>
<keyword evidence="5" id="KW-0963">Cytoplasm</keyword>
<evidence type="ECO:0000256" key="4">
    <source>
        <dbReference type="ARBA" id="ARBA00012483"/>
    </source>
</evidence>
<dbReference type="InterPro" id="IPR001841">
    <property type="entry name" value="Znf_RING"/>
</dbReference>
<keyword evidence="6" id="KW-0597">Phosphoprotein</keyword>
<feature type="compositionally biased region" description="Polar residues" evidence="12">
    <location>
        <begin position="703"/>
        <end position="716"/>
    </location>
</feature>
<dbReference type="Pfam" id="PF23202">
    <property type="entry name" value="PAH_ZNF598"/>
    <property type="match status" value="1"/>
</dbReference>
<feature type="region of interest" description="Disordered" evidence="12">
    <location>
        <begin position="610"/>
        <end position="630"/>
    </location>
</feature>
<proteinExistence type="inferred from homology"/>
<protein>
    <recommendedName>
        <fullName evidence="4">RING-type E3 ubiquitin transferase</fullName>
        <ecNumber evidence="4">2.3.2.27</ecNumber>
    </recommendedName>
</protein>
<evidence type="ECO:0000256" key="7">
    <source>
        <dbReference type="ARBA" id="ARBA00022679"/>
    </source>
</evidence>
<dbReference type="Pfam" id="PF25447">
    <property type="entry name" value="RING_ZNF598"/>
    <property type="match status" value="1"/>
</dbReference>
<dbReference type="InterPro" id="IPR013087">
    <property type="entry name" value="Znf_C2H2_type"/>
</dbReference>
<accession>A0A177TWJ6</accession>
<evidence type="ECO:0000313" key="13">
    <source>
        <dbReference type="EMBL" id="KAE8246679.1"/>
    </source>
</evidence>
<dbReference type="GO" id="GO:0008270">
    <property type="term" value="F:zinc ion binding"/>
    <property type="evidence" value="ECO:0007669"/>
    <property type="project" value="UniProtKB-KW"/>
</dbReference>
<dbReference type="GO" id="GO:0061630">
    <property type="term" value="F:ubiquitin protein ligase activity"/>
    <property type="evidence" value="ECO:0007669"/>
    <property type="project" value="UniProtKB-EC"/>
</dbReference>
<dbReference type="Gene3D" id="3.30.40.10">
    <property type="entry name" value="Zinc/RING finger domain, C3HC4 (zinc finger)"/>
    <property type="match status" value="1"/>
</dbReference>
<dbReference type="EC" id="2.3.2.27" evidence="4"/>
<sequence length="843" mass="87670">MSTAGEGSSRGRGRGGGASGGGGGGRRAAFGGSITSDPTDTTNPPSSSQRGGRSGGRGGGGGGGSGGGGGNSNSSRKGKQRANEHGRSGGATPSHADPEAHSTSAQRAAESHAASAAAAVIRADAEAIKADPNAEYCFICAEPITYYSVAPCDHRTCHVCAIRLRALYKKMECTFCKTPSDQLIFTTSATKAFGHFLPTDIPFSDPKLNISFETEEAYEQTLVLLRFNCPHPKCEVASTGWSDLKTHARRDHGRLLCDLCIRFKKIFTHEHELHTSQSLHAHLTKDHGRCDYCKEYFYSDDELYVHMRDKHEQCHICKARGGEAERWTYYRDYDMLTTHFREVHYLCMNRECLEKRFVVFESEMDFKAHQLAEHANELSARERREALRVDAHFTFEDSSASSQQQYQSVPGAPPGAGQGRRGGRAGGPNRTERDVGGGGAASRRANFGGALTSDGAPPSFNEDEFTREERIFNKAASILGASSESKIAALKSVATAYNGSECSSRDLVLTVFSLCGSDVDRAGALFSVLVGTGSESGNRGLFDEEEKRTDVLTSWNTIRMERTQFPSLSGSNATSATTVNSLSDSLARTQIRSIKKTAAASSNRVWENVERAATGSSSSSASTQPGRYGMAAASGSRAVGASSSSASSYRSPTNFPALGVGVAPSNPGSVNVPGSARHAAAASALVRSGAAVRGGASAWGGSTAPSSNTNSGTSRPASIVPISVHVSNGSSSSSRANLPSSAFPSLPKNSNAAALAAHKRALLSKGKMPVSPTTADGWASTLAAGSGSTSRGGGGSASSSGGPGTPVEGFGGEGGGILDGGAGGKKKKGKGVVLLSMGGVQRG</sequence>
<comment type="pathway">
    <text evidence="3">Protein modification; protein ubiquitination.</text>
</comment>
<comment type="similarity">
    <text evidence="11">Belongs to the ZNF598/HEL2 family.</text>
</comment>